<protein>
    <submittedName>
        <fullName evidence="1">Siphovirus Gp157 family protein</fullName>
    </submittedName>
</protein>
<dbReference type="AlphaFoldDB" id="A0A483LR66"/>
<evidence type="ECO:0000313" key="1">
    <source>
        <dbReference type="EMBL" id="TCX77485.1"/>
    </source>
</evidence>
<comment type="caution">
    <text evidence="1">The sequence shown here is derived from an EMBL/GenBank/DDBJ whole genome shotgun (WGS) entry which is preliminary data.</text>
</comment>
<name>A0A483LR66_KLEPN</name>
<accession>A0A483LR66</accession>
<dbReference type="EMBL" id="SDCR01000001">
    <property type="protein sequence ID" value="TCX77485.1"/>
    <property type="molecule type" value="Genomic_DNA"/>
</dbReference>
<organism evidence="1">
    <name type="scientific">Klebsiella pneumoniae</name>
    <dbReference type="NCBI Taxonomy" id="573"/>
    <lineage>
        <taxon>Bacteria</taxon>
        <taxon>Pseudomonadati</taxon>
        <taxon>Pseudomonadota</taxon>
        <taxon>Gammaproteobacteria</taxon>
        <taxon>Enterobacterales</taxon>
        <taxon>Enterobacteriaceae</taxon>
        <taxon>Klebsiella/Raoultella group</taxon>
        <taxon>Klebsiella</taxon>
        <taxon>Klebsiella pneumoniae complex</taxon>
    </lineage>
</organism>
<dbReference type="RefSeq" id="WP_132349248.1">
    <property type="nucleotide sequence ID" value="NZ_JAEGID010000002.1"/>
</dbReference>
<proteinExistence type="predicted"/>
<dbReference type="InterPro" id="IPR008840">
    <property type="entry name" value="Sipho_Gp157"/>
</dbReference>
<dbReference type="Pfam" id="PF05565">
    <property type="entry name" value="Sipho_Gp157"/>
    <property type="match status" value="1"/>
</dbReference>
<sequence>MSKLYEIASEYAKLLDSDLEPEMIADTVEGMEGELVDKIEQLLSICKNETGYARRLREEAKSLTDRACSIENKIESIYAYIATSLDMLGKKKLRAGIHQVTIRAPSQTVEIIDAGAIPPEYVEFETTVKPNKLAIKHQLEAGNDIPGVQLKPGKLTLLIK</sequence>
<reference evidence="1" key="1">
    <citation type="submission" date="2019-01" db="EMBL/GenBank/DDBJ databases">
        <authorList>
            <person name="Lista F."/>
            <person name="Anselmo A."/>
        </authorList>
    </citation>
    <scope>NUCLEOTIDE SEQUENCE</scope>
    <source>
        <strain evidence="1">5S</strain>
    </source>
</reference>
<gene>
    <name evidence="1" type="ORF">ETE60_00835</name>
</gene>